<evidence type="ECO:0000313" key="1">
    <source>
        <dbReference type="EMBL" id="AOX18870.1"/>
    </source>
</evidence>
<dbReference type="OrthoDB" id="9179131at2"/>
<geneLocation type="plasmid" evidence="2">
    <name>pkb14400_4</name>
</geneLocation>
<sequence length="319" mass="34728">MALLSNYCFGVLVASYNDGERPITSFTGGIFVAGETALPCRHPGAPPDDIINLVAAVVKGMARNTPFLQQHGLTSEDFELALPAAIQRIRGSAAASNADRRAFLIALFSQMSAEGAIESFDLPDYGNDTIYRLRIAGIGSVAIIQKGCPDGAHSSVNWSAPAWADETYLWWLCDSLQYEPGEHVAKGVNRLRNRFFSNKYTDAVDGIIFHNATCGTSLRPCPKAPRAIDIGGKMVPPPCINIMPDRAGFQDPSHTNWNWDGERVCRFPEVLLSTFGIGADEVPLFTGQVGFLKSARGTRTRISSRYGPGRSTNFRSDPR</sequence>
<name>A0A1D8UYZ7_9PROT</name>
<proteinExistence type="predicted"/>
<dbReference type="AlphaFoldDB" id="A0A1D8UYZ7"/>
<keyword evidence="2" id="KW-1185">Reference proteome</keyword>
<dbReference type="EMBL" id="CP014678">
    <property type="protein sequence ID" value="AOX18870.1"/>
    <property type="molecule type" value="Genomic_DNA"/>
</dbReference>
<protein>
    <submittedName>
        <fullName evidence="1">Uncharacterized protein</fullName>
    </submittedName>
</protein>
<accession>A0A1D8UYZ7</accession>
<dbReference type="RefSeq" id="WP_070404303.1">
    <property type="nucleotide sequence ID" value="NZ_BJVW01000024.1"/>
</dbReference>
<dbReference type="KEGG" id="kba:A0U89_16365"/>
<gene>
    <name evidence="1" type="ORF">A0U89_16365</name>
</gene>
<organism evidence="1 2">
    <name type="scientific">Kozakia baliensis</name>
    <dbReference type="NCBI Taxonomy" id="153496"/>
    <lineage>
        <taxon>Bacteria</taxon>
        <taxon>Pseudomonadati</taxon>
        <taxon>Pseudomonadota</taxon>
        <taxon>Alphaproteobacteria</taxon>
        <taxon>Acetobacterales</taxon>
        <taxon>Acetobacteraceae</taxon>
        <taxon>Kozakia</taxon>
    </lineage>
</organism>
<evidence type="ECO:0000313" key="2">
    <source>
        <dbReference type="Proteomes" id="UP000179145"/>
    </source>
</evidence>
<dbReference type="Proteomes" id="UP000179145">
    <property type="component" value="Plasmid pKB14400_4"/>
</dbReference>
<keyword evidence="1" id="KW-0614">Plasmid</keyword>
<reference evidence="1 2" key="1">
    <citation type="journal article" date="2016" name="Microb. Cell Fact.">
        <title>Dissection of exopolysaccharide biosynthesis in Kozakia baliensis.</title>
        <authorList>
            <person name="Brandt J.U."/>
            <person name="Jakob F."/>
            <person name="Behr J."/>
            <person name="Geissler A.J."/>
            <person name="Vogel R.F."/>
        </authorList>
    </citation>
    <scope>NUCLEOTIDE SEQUENCE [LARGE SCALE GENOMIC DNA]</scope>
    <source>
        <strain evidence="1 2">DSM 14400</strain>
        <plasmid evidence="2">Plasmid pkb14400_4</plasmid>
    </source>
</reference>